<dbReference type="InterPro" id="IPR037448">
    <property type="entry name" value="Zig-8"/>
</dbReference>
<dbReference type="InterPro" id="IPR013106">
    <property type="entry name" value="Ig_V-set"/>
</dbReference>
<feature type="domain" description="Ig-like" evidence="2">
    <location>
        <begin position="1"/>
        <end position="70"/>
    </location>
</feature>
<organism evidence="3 4">
    <name type="scientific">Meganyctiphanes norvegica</name>
    <name type="common">Northern krill</name>
    <name type="synonym">Thysanopoda norvegica</name>
    <dbReference type="NCBI Taxonomy" id="48144"/>
    <lineage>
        <taxon>Eukaryota</taxon>
        <taxon>Metazoa</taxon>
        <taxon>Ecdysozoa</taxon>
        <taxon>Arthropoda</taxon>
        <taxon>Crustacea</taxon>
        <taxon>Multicrustacea</taxon>
        <taxon>Malacostraca</taxon>
        <taxon>Eumalacostraca</taxon>
        <taxon>Eucarida</taxon>
        <taxon>Euphausiacea</taxon>
        <taxon>Euphausiidae</taxon>
        <taxon>Meganyctiphanes</taxon>
    </lineage>
</organism>
<evidence type="ECO:0000313" key="4">
    <source>
        <dbReference type="Proteomes" id="UP001497623"/>
    </source>
</evidence>
<dbReference type="GO" id="GO:0032589">
    <property type="term" value="C:neuron projection membrane"/>
    <property type="evidence" value="ECO:0007669"/>
    <property type="project" value="TreeGrafter"/>
</dbReference>
<gene>
    <name evidence="3" type="ORF">MNOR_LOCUS31071</name>
</gene>
<dbReference type="GO" id="GO:0050808">
    <property type="term" value="P:synapse organization"/>
    <property type="evidence" value="ECO:0007669"/>
    <property type="project" value="TreeGrafter"/>
</dbReference>
<dbReference type="EMBL" id="CAXKWB010039225">
    <property type="protein sequence ID" value="CAL4152737.1"/>
    <property type="molecule type" value="Genomic_DNA"/>
</dbReference>
<evidence type="ECO:0000256" key="1">
    <source>
        <dbReference type="SAM" id="MobiDB-lite"/>
    </source>
</evidence>
<dbReference type="PROSITE" id="PS50835">
    <property type="entry name" value="IG_LIKE"/>
    <property type="match status" value="2"/>
</dbReference>
<dbReference type="InterPro" id="IPR013783">
    <property type="entry name" value="Ig-like_fold"/>
</dbReference>
<dbReference type="InterPro" id="IPR003598">
    <property type="entry name" value="Ig_sub2"/>
</dbReference>
<dbReference type="InterPro" id="IPR036179">
    <property type="entry name" value="Ig-like_dom_sf"/>
</dbReference>
<protein>
    <recommendedName>
        <fullName evidence="2">Ig-like domain-containing protein</fullName>
    </recommendedName>
</protein>
<dbReference type="Gene3D" id="2.60.40.10">
    <property type="entry name" value="Immunoglobulins"/>
    <property type="match status" value="2"/>
</dbReference>
<comment type="caution">
    <text evidence="3">The sequence shown here is derived from an EMBL/GenBank/DDBJ whole genome shotgun (WGS) entry which is preliminary data.</text>
</comment>
<dbReference type="PANTHER" id="PTHR23279:SF37">
    <property type="entry name" value="DEFECTIVE PROBOSCIS EXTENSION RESPONSE 13, ISOFORM B"/>
    <property type="match status" value="1"/>
</dbReference>
<keyword evidence="4" id="KW-1185">Reference proteome</keyword>
<name>A0AAV2RYS0_MEGNR</name>
<dbReference type="Pfam" id="PF07686">
    <property type="entry name" value="V-set"/>
    <property type="match status" value="1"/>
</dbReference>
<reference evidence="3 4" key="1">
    <citation type="submission" date="2024-05" db="EMBL/GenBank/DDBJ databases">
        <authorList>
            <person name="Wallberg A."/>
        </authorList>
    </citation>
    <scope>NUCLEOTIDE SEQUENCE [LARGE SCALE GENOMIC DNA]</scope>
</reference>
<feature type="region of interest" description="Disordered" evidence="1">
    <location>
        <begin position="182"/>
        <end position="205"/>
    </location>
</feature>
<dbReference type="CDD" id="cd00096">
    <property type="entry name" value="Ig"/>
    <property type="match status" value="1"/>
</dbReference>
<accession>A0AAV2RYS0</accession>
<sequence>MHCQLSSSLADGMVSWVRRRDYHLLTVGRQAYSSDQRVGVKVSPDGSDWVLTIRFVAPHDAGQYECQVSSHPPQALMVNLHVVEAHAEILGKPERHIHVGSSLHLECLLRGATEPPVYVFWYRGDRMINYDDERGVVVENKRTSSELYIHSVTRRDEGNYTCFPSNATPASVAVHVIQRENPAGLQQETNSEDESTSSTSATSKGEITRAVKSEALARRWSLELLFLSLVLLQVHWLCTVPTR</sequence>
<proteinExistence type="predicted"/>
<feature type="compositionally biased region" description="Low complexity" evidence="1">
    <location>
        <begin position="196"/>
        <end position="205"/>
    </location>
</feature>
<dbReference type="Pfam" id="PF13927">
    <property type="entry name" value="Ig_3"/>
    <property type="match status" value="1"/>
</dbReference>
<dbReference type="InterPro" id="IPR003599">
    <property type="entry name" value="Ig_sub"/>
</dbReference>
<dbReference type="SMART" id="SM00408">
    <property type="entry name" value="IGc2"/>
    <property type="match status" value="2"/>
</dbReference>
<feature type="domain" description="Ig-like" evidence="2">
    <location>
        <begin position="73"/>
        <end position="173"/>
    </location>
</feature>
<dbReference type="AlphaFoldDB" id="A0AAV2RYS0"/>
<dbReference type="SUPFAM" id="SSF48726">
    <property type="entry name" value="Immunoglobulin"/>
    <property type="match status" value="2"/>
</dbReference>
<dbReference type="SMART" id="SM00409">
    <property type="entry name" value="IG"/>
    <property type="match status" value="1"/>
</dbReference>
<dbReference type="InterPro" id="IPR007110">
    <property type="entry name" value="Ig-like_dom"/>
</dbReference>
<dbReference type="PANTHER" id="PTHR23279">
    <property type="entry name" value="DEFECTIVE PROBOSCIS EXTENSION RESPONSE DPR -RELATED"/>
    <property type="match status" value="1"/>
</dbReference>
<dbReference type="Proteomes" id="UP001497623">
    <property type="component" value="Unassembled WGS sequence"/>
</dbReference>
<evidence type="ECO:0000313" key="3">
    <source>
        <dbReference type="EMBL" id="CAL4152737.1"/>
    </source>
</evidence>
<evidence type="ECO:0000259" key="2">
    <source>
        <dbReference type="PROSITE" id="PS50835"/>
    </source>
</evidence>